<name>A0A377JQG7_9HELI</name>
<keyword evidence="8" id="KW-0046">Antibiotic resistance</keyword>
<dbReference type="InterPro" id="IPR040239">
    <property type="entry name" value="HcpB-like"/>
</dbReference>
<dbReference type="AlphaFoldDB" id="A0A377JQG7"/>
<comment type="catalytic activity">
    <reaction evidence="1 9">
        <text>a beta-lactam + H2O = a substituted beta-amino acid</text>
        <dbReference type="Rhea" id="RHEA:20401"/>
        <dbReference type="ChEBI" id="CHEBI:15377"/>
        <dbReference type="ChEBI" id="CHEBI:35627"/>
        <dbReference type="ChEBI" id="CHEBI:140347"/>
        <dbReference type="EC" id="3.5.2.6"/>
    </reaction>
</comment>
<keyword evidence="4" id="KW-0677">Repeat</keyword>
<gene>
    <name evidence="10" type="primary">hcpH_2</name>
    <name evidence="10" type="ORF">NCTC12221_01322</name>
</gene>
<evidence type="ECO:0000256" key="3">
    <source>
        <dbReference type="ARBA" id="ARBA00012865"/>
    </source>
</evidence>
<dbReference type="RefSeq" id="WP_115026452.1">
    <property type="nucleotide sequence ID" value="NZ_UGHZ01000001.1"/>
</dbReference>
<dbReference type="InterPro" id="IPR006597">
    <property type="entry name" value="Sel1-like"/>
</dbReference>
<evidence type="ECO:0000256" key="6">
    <source>
        <dbReference type="ARBA" id="ARBA00022803"/>
    </source>
</evidence>
<keyword evidence="6" id="KW-0802">TPR repeat</keyword>
<comment type="subcellular location">
    <subcellularLocation>
        <location evidence="9">Secreted</location>
    </subcellularLocation>
</comment>
<organism evidence="10 11">
    <name type="scientific">Helicobacter cinaedi</name>
    <dbReference type="NCBI Taxonomy" id="213"/>
    <lineage>
        <taxon>Bacteria</taxon>
        <taxon>Pseudomonadati</taxon>
        <taxon>Campylobacterota</taxon>
        <taxon>Epsilonproteobacteria</taxon>
        <taxon>Campylobacterales</taxon>
        <taxon>Helicobacteraceae</taxon>
        <taxon>Helicobacter</taxon>
    </lineage>
</organism>
<evidence type="ECO:0000256" key="7">
    <source>
        <dbReference type="ARBA" id="ARBA00023157"/>
    </source>
</evidence>
<reference evidence="10 11" key="1">
    <citation type="submission" date="2018-06" db="EMBL/GenBank/DDBJ databases">
        <authorList>
            <consortium name="Pathogen Informatics"/>
            <person name="Doyle S."/>
        </authorList>
    </citation>
    <scope>NUCLEOTIDE SEQUENCE [LARGE SCALE GENOMIC DNA]</scope>
    <source>
        <strain evidence="10 11">NCTC12221</strain>
    </source>
</reference>
<keyword evidence="5 9" id="KW-0378">Hydrolase</keyword>
<dbReference type="EC" id="3.5.2.6" evidence="3 9"/>
<protein>
    <recommendedName>
        <fullName evidence="3 9">Beta-lactamase</fullName>
        <ecNumber evidence="3 9">3.5.2.6</ecNumber>
    </recommendedName>
</protein>
<dbReference type="PANTHER" id="PTHR13891:SF1">
    <property type="entry name" value="CYTOCHROME C OXIDASE ASSEMBLY FACTOR 7"/>
    <property type="match status" value="1"/>
</dbReference>
<keyword evidence="7" id="KW-1015">Disulfide bond</keyword>
<comment type="similarity">
    <text evidence="2 9">Belongs to the hcp beta-lactamase family.</text>
</comment>
<evidence type="ECO:0000256" key="2">
    <source>
        <dbReference type="ARBA" id="ARBA00008486"/>
    </source>
</evidence>
<evidence type="ECO:0000256" key="8">
    <source>
        <dbReference type="ARBA" id="ARBA00023251"/>
    </source>
</evidence>
<dbReference type="Proteomes" id="UP000255335">
    <property type="component" value="Unassembled WGS sequence"/>
</dbReference>
<dbReference type="GO" id="GO:0046677">
    <property type="term" value="P:response to antibiotic"/>
    <property type="evidence" value="ECO:0007669"/>
    <property type="project" value="UniProtKB-KW"/>
</dbReference>
<keyword evidence="9" id="KW-0964">Secreted</keyword>
<evidence type="ECO:0000313" key="11">
    <source>
        <dbReference type="Proteomes" id="UP000255335"/>
    </source>
</evidence>
<evidence type="ECO:0000256" key="9">
    <source>
        <dbReference type="RuleBase" id="RU366075"/>
    </source>
</evidence>
<dbReference type="PANTHER" id="PTHR13891">
    <property type="entry name" value="CYTOCHROME C OXIDASE ASSEMBLY FACTOR 7"/>
    <property type="match status" value="1"/>
</dbReference>
<dbReference type="PROSITE" id="PS51257">
    <property type="entry name" value="PROKAR_LIPOPROTEIN"/>
    <property type="match status" value="1"/>
</dbReference>
<sequence>MKSTIQSIAVGFVAVLSLILALSGCNDDKKTEQQKFQPDSYYENKNLQELESLCENNDFKACHKAGLEHQDITKVVTLFDKSCNGGYGKGCIGLGLAYEDGGGVKQDTQKTIALYNKAIELGENAGYYFLGYLYAAGDKVMRNYPKAFKYYQKGCEQEDTSSCFQVGYAYYTGNGVKQDFTKAKAFYSKACDLGENLGCEGYRELQQQGY</sequence>
<dbReference type="SMART" id="SM00671">
    <property type="entry name" value="SEL1"/>
    <property type="match status" value="3"/>
</dbReference>
<accession>A0A377JQG7</accession>
<dbReference type="GO" id="GO:0005576">
    <property type="term" value="C:extracellular region"/>
    <property type="evidence" value="ECO:0007669"/>
    <property type="project" value="UniProtKB-SubCell"/>
</dbReference>
<comment type="function">
    <text evidence="9">Hydrolyzes 6-aminopenicillinic acid and 7-aminocephalosporanic acid (ACA) derivatives.</text>
</comment>
<dbReference type="InterPro" id="IPR011990">
    <property type="entry name" value="TPR-like_helical_dom_sf"/>
</dbReference>
<evidence type="ECO:0000256" key="4">
    <source>
        <dbReference type="ARBA" id="ARBA00022737"/>
    </source>
</evidence>
<dbReference type="EMBL" id="UGHZ01000001">
    <property type="protein sequence ID" value="STP09864.1"/>
    <property type="molecule type" value="Genomic_DNA"/>
</dbReference>
<dbReference type="GO" id="GO:0008800">
    <property type="term" value="F:beta-lactamase activity"/>
    <property type="evidence" value="ECO:0007669"/>
    <property type="project" value="UniProtKB-UniRule"/>
</dbReference>
<dbReference type="Pfam" id="PF08238">
    <property type="entry name" value="Sel1"/>
    <property type="match status" value="3"/>
</dbReference>
<proteinExistence type="inferred from homology"/>
<evidence type="ECO:0000313" key="10">
    <source>
        <dbReference type="EMBL" id="STP09864.1"/>
    </source>
</evidence>
<dbReference type="SUPFAM" id="SSF81901">
    <property type="entry name" value="HCP-like"/>
    <property type="match status" value="1"/>
</dbReference>
<evidence type="ECO:0000256" key="5">
    <source>
        <dbReference type="ARBA" id="ARBA00022801"/>
    </source>
</evidence>
<dbReference type="Gene3D" id="1.25.40.10">
    <property type="entry name" value="Tetratricopeptide repeat domain"/>
    <property type="match status" value="1"/>
</dbReference>
<evidence type="ECO:0000256" key="1">
    <source>
        <dbReference type="ARBA" id="ARBA00001526"/>
    </source>
</evidence>